<feature type="repeat" description="ANK" evidence="3">
    <location>
        <begin position="263"/>
        <end position="295"/>
    </location>
</feature>
<evidence type="ECO:0000313" key="7">
    <source>
        <dbReference type="Proteomes" id="UP000664169"/>
    </source>
</evidence>
<evidence type="ECO:0000256" key="2">
    <source>
        <dbReference type="ARBA" id="ARBA00023043"/>
    </source>
</evidence>
<feature type="repeat" description="ANK" evidence="3">
    <location>
        <begin position="336"/>
        <end position="368"/>
    </location>
</feature>
<evidence type="ECO:0000256" key="3">
    <source>
        <dbReference type="PROSITE-ProRule" id="PRU00023"/>
    </source>
</evidence>
<evidence type="ECO:0000259" key="5">
    <source>
        <dbReference type="PROSITE" id="PS00036"/>
    </source>
</evidence>
<feature type="repeat" description="ANK" evidence="3">
    <location>
        <begin position="230"/>
        <end position="262"/>
    </location>
</feature>
<dbReference type="OrthoDB" id="20872at2759"/>
<accession>A0A8H3IKC2</accession>
<dbReference type="SUPFAM" id="SSF48403">
    <property type="entry name" value="Ankyrin repeat"/>
    <property type="match status" value="1"/>
</dbReference>
<comment type="caution">
    <text evidence="6">The sequence shown here is derived from an EMBL/GenBank/DDBJ whole genome shotgun (WGS) entry which is preliminary data.</text>
</comment>
<dbReference type="InterPro" id="IPR002110">
    <property type="entry name" value="Ankyrin_rpt"/>
</dbReference>
<dbReference type="InterPro" id="IPR004827">
    <property type="entry name" value="bZIP"/>
</dbReference>
<dbReference type="PROSITE" id="PS50088">
    <property type="entry name" value="ANK_REPEAT"/>
    <property type="match status" value="3"/>
</dbReference>
<dbReference type="CDD" id="cd14688">
    <property type="entry name" value="bZIP_YAP"/>
    <property type="match status" value="1"/>
</dbReference>
<evidence type="ECO:0000313" key="6">
    <source>
        <dbReference type="EMBL" id="CAF9918650.1"/>
    </source>
</evidence>
<feature type="region of interest" description="Disordered" evidence="4">
    <location>
        <begin position="126"/>
        <end position="167"/>
    </location>
</feature>
<dbReference type="PANTHER" id="PTHR24198">
    <property type="entry name" value="ANKYRIN REPEAT AND PROTEIN KINASE DOMAIN-CONTAINING PROTEIN"/>
    <property type="match status" value="1"/>
</dbReference>
<keyword evidence="2 3" id="KW-0040">ANK repeat</keyword>
<dbReference type="SMART" id="SM00248">
    <property type="entry name" value="ANK"/>
    <property type="match status" value="4"/>
</dbReference>
<gene>
    <name evidence="6" type="ORF">GOMPHAMPRED_001586</name>
</gene>
<proteinExistence type="predicted"/>
<feature type="compositionally biased region" description="Low complexity" evidence="4">
    <location>
        <begin position="29"/>
        <end position="45"/>
    </location>
</feature>
<keyword evidence="1" id="KW-0677">Repeat</keyword>
<dbReference type="Pfam" id="PF12796">
    <property type="entry name" value="Ank_2"/>
    <property type="match status" value="2"/>
</dbReference>
<dbReference type="PANTHER" id="PTHR24198:SF165">
    <property type="entry name" value="ANKYRIN REPEAT-CONTAINING PROTEIN-RELATED"/>
    <property type="match status" value="1"/>
</dbReference>
<dbReference type="EMBL" id="CAJPDQ010000013">
    <property type="protein sequence ID" value="CAF9918650.1"/>
    <property type="molecule type" value="Genomic_DNA"/>
</dbReference>
<protein>
    <recommendedName>
        <fullName evidence="5">BZIP domain-containing protein</fullName>
    </recommendedName>
</protein>
<dbReference type="InterPro" id="IPR036770">
    <property type="entry name" value="Ankyrin_rpt-contain_sf"/>
</dbReference>
<organism evidence="6 7">
    <name type="scientific">Gomphillus americanus</name>
    <dbReference type="NCBI Taxonomy" id="1940652"/>
    <lineage>
        <taxon>Eukaryota</taxon>
        <taxon>Fungi</taxon>
        <taxon>Dikarya</taxon>
        <taxon>Ascomycota</taxon>
        <taxon>Pezizomycotina</taxon>
        <taxon>Lecanoromycetes</taxon>
        <taxon>OSLEUM clade</taxon>
        <taxon>Ostropomycetidae</taxon>
        <taxon>Ostropales</taxon>
        <taxon>Graphidaceae</taxon>
        <taxon>Gomphilloideae</taxon>
        <taxon>Gomphillus</taxon>
    </lineage>
</organism>
<evidence type="ECO:0000256" key="1">
    <source>
        <dbReference type="ARBA" id="ARBA00022737"/>
    </source>
</evidence>
<feature type="region of interest" description="Disordered" evidence="4">
    <location>
        <begin position="1"/>
        <end position="59"/>
    </location>
</feature>
<feature type="domain" description="BZIP" evidence="5">
    <location>
        <begin position="10"/>
        <end position="25"/>
    </location>
</feature>
<name>A0A8H3IKC2_9LECA</name>
<dbReference type="GO" id="GO:0003700">
    <property type="term" value="F:DNA-binding transcription factor activity"/>
    <property type="evidence" value="ECO:0007669"/>
    <property type="project" value="InterPro"/>
</dbReference>
<dbReference type="AlphaFoldDB" id="A0A8H3IKC2"/>
<keyword evidence="7" id="KW-1185">Reference proteome</keyword>
<reference evidence="6" key="1">
    <citation type="submission" date="2021-03" db="EMBL/GenBank/DDBJ databases">
        <authorList>
            <person name="Tagirdzhanova G."/>
        </authorList>
    </citation>
    <scope>NUCLEOTIDE SEQUENCE</scope>
</reference>
<dbReference type="PROSITE" id="PS50297">
    <property type="entry name" value="ANK_REP_REGION"/>
    <property type="match status" value="2"/>
</dbReference>
<sequence>MDDATATIERRRDQNREAQRRFRERKRQNQSSQNQSNDLTWSSSGSGSGGGHLYDSSNNASSQQLGAIGSSINAPTTTAALHEGVMAFDFPTTASAFNSVAIPTSTWHGDSSNCMTAFASAIDPTRITSSRSGSPKVGPPGSCLSAGGSSITSPSTSSSTPMSRVSNLSDSIGTHPLLICNQSQSSQASSTATTTPLSSMDLDFCHTPASSTTDGSNFSVDLSGLVDRARSSSALHIAARKGNINIIRILLHHGVNCNEQDHEKLTPLMHAIIEGHEEVVRGLLAYGATITACDASSHPQPSALHLAVTHRREDILRTLLLYCVEKKISLDPYNEYGRTPFHEAIEMEFESAVVMLLHFGADPQLKIRNAERPRYIDFDLTGHDR</sequence>
<evidence type="ECO:0000256" key="4">
    <source>
        <dbReference type="SAM" id="MobiDB-lite"/>
    </source>
</evidence>
<dbReference type="Gene3D" id="1.25.40.20">
    <property type="entry name" value="Ankyrin repeat-containing domain"/>
    <property type="match status" value="1"/>
</dbReference>
<dbReference type="Proteomes" id="UP000664169">
    <property type="component" value="Unassembled WGS sequence"/>
</dbReference>
<feature type="compositionally biased region" description="Basic and acidic residues" evidence="4">
    <location>
        <begin position="8"/>
        <end position="21"/>
    </location>
</feature>
<feature type="compositionally biased region" description="Low complexity" evidence="4">
    <location>
        <begin position="149"/>
        <end position="163"/>
    </location>
</feature>
<dbReference type="PROSITE" id="PS00036">
    <property type="entry name" value="BZIP_BASIC"/>
    <property type="match status" value="1"/>
</dbReference>